<gene>
    <name evidence="3" type="ORF">H4K34_15240</name>
</gene>
<dbReference type="InterPro" id="IPR015927">
    <property type="entry name" value="Peptidase_S24_S26A/B/C"/>
</dbReference>
<accession>A0A7H0VDB6</accession>
<dbReference type="KEGG" id="chyd:H4K34_15240"/>
<dbReference type="CDD" id="cd06529">
    <property type="entry name" value="S24_LexA-like"/>
    <property type="match status" value="1"/>
</dbReference>
<sequence>MKQLGPNIRILRKQKGWTQAQLAEKLNVNRSLIGAYEDARSEPRLDTLQLFCHLFGVSLEALLYKKLDQKSPSPIRSDYPLRILPVAVEPSGRELISLIPQKAAAGYTQGYADTEYIEGLKSISLPLPELQQSGTLRIFQIEGDSMLPVQPGSYIIGEFEENWETLKNNACYILLTLNDGIVYKRIENELSSKNRLLLKSDNTEYKPYYLDALEILEVWRAKGILSFQVPGEKDLQDMHYQKMMQGIDELKTELQELKFRLKNEA</sequence>
<dbReference type="SUPFAM" id="SSF47413">
    <property type="entry name" value="lambda repressor-like DNA-binding domains"/>
    <property type="match status" value="1"/>
</dbReference>
<dbReference type="EMBL" id="CP060139">
    <property type="protein sequence ID" value="QNR23714.1"/>
    <property type="molecule type" value="Genomic_DNA"/>
</dbReference>
<name>A0A7H0VDB6_9FLAO</name>
<organism evidence="3 4">
    <name type="scientific">Croceimicrobium hydrocarbonivorans</name>
    <dbReference type="NCBI Taxonomy" id="2761580"/>
    <lineage>
        <taxon>Bacteria</taxon>
        <taxon>Pseudomonadati</taxon>
        <taxon>Bacteroidota</taxon>
        <taxon>Flavobacteriia</taxon>
        <taxon>Flavobacteriales</taxon>
        <taxon>Owenweeksiaceae</taxon>
        <taxon>Croceimicrobium</taxon>
    </lineage>
</organism>
<dbReference type="AlphaFoldDB" id="A0A7H0VDB6"/>
<dbReference type="PANTHER" id="PTHR46558:SF4">
    <property type="entry name" value="DNA-BIDING PHAGE PROTEIN"/>
    <property type="match status" value="1"/>
</dbReference>
<dbReference type="CDD" id="cd00093">
    <property type="entry name" value="HTH_XRE"/>
    <property type="match status" value="1"/>
</dbReference>
<dbReference type="Gene3D" id="1.10.260.40">
    <property type="entry name" value="lambda repressor-like DNA-binding domains"/>
    <property type="match status" value="1"/>
</dbReference>
<dbReference type="PANTHER" id="PTHR46558">
    <property type="entry name" value="TRACRIPTIONAL REGULATORY PROTEIN-RELATED-RELATED"/>
    <property type="match status" value="1"/>
</dbReference>
<dbReference type="PROSITE" id="PS50943">
    <property type="entry name" value="HTH_CROC1"/>
    <property type="match status" value="1"/>
</dbReference>
<evidence type="ECO:0000256" key="1">
    <source>
        <dbReference type="ARBA" id="ARBA00023125"/>
    </source>
</evidence>
<dbReference type="SUPFAM" id="SSF51306">
    <property type="entry name" value="LexA/Signal peptidase"/>
    <property type="match status" value="1"/>
</dbReference>
<dbReference type="InterPro" id="IPR039418">
    <property type="entry name" value="LexA-like"/>
</dbReference>
<evidence type="ECO:0000259" key="2">
    <source>
        <dbReference type="PROSITE" id="PS50943"/>
    </source>
</evidence>
<proteinExistence type="predicted"/>
<protein>
    <submittedName>
        <fullName evidence="3">LexA family transcriptional regulator</fullName>
    </submittedName>
</protein>
<dbReference type="Gene3D" id="2.10.109.10">
    <property type="entry name" value="Umud Fragment, subunit A"/>
    <property type="match status" value="1"/>
</dbReference>
<dbReference type="Pfam" id="PF00717">
    <property type="entry name" value="Peptidase_S24"/>
    <property type="match status" value="1"/>
</dbReference>
<dbReference type="InterPro" id="IPR010982">
    <property type="entry name" value="Lambda_DNA-bd_dom_sf"/>
</dbReference>
<dbReference type="RefSeq" id="WP_210758249.1">
    <property type="nucleotide sequence ID" value="NZ_CP060139.1"/>
</dbReference>
<dbReference type="Pfam" id="PF01381">
    <property type="entry name" value="HTH_3"/>
    <property type="match status" value="1"/>
</dbReference>
<dbReference type="InterPro" id="IPR036286">
    <property type="entry name" value="LexA/Signal_pep-like_sf"/>
</dbReference>
<keyword evidence="4" id="KW-1185">Reference proteome</keyword>
<dbReference type="SMART" id="SM00530">
    <property type="entry name" value="HTH_XRE"/>
    <property type="match status" value="1"/>
</dbReference>
<keyword evidence="1" id="KW-0238">DNA-binding</keyword>
<dbReference type="GO" id="GO:0003677">
    <property type="term" value="F:DNA binding"/>
    <property type="evidence" value="ECO:0007669"/>
    <property type="project" value="UniProtKB-KW"/>
</dbReference>
<reference evidence="3 4" key="1">
    <citation type="submission" date="2020-08" db="EMBL/GenBank/DDBJ databases">
        <title>Croceimicrobium hydrocarbonivorans gen. nov., sp. nov., a novel marine bacterium isolated from a bacterial consortium that degrades polyethylene terephthalate.</title>
        <authorList>
            <person name="Liu R."/>
        </authorList>
    </citation>
    <scope>NUCLEOTIDE SEQUENCE [LARGE SCALE GENOMIC DNA]</scope>
    <source>
        <strain evidence="3 4">A20-9</strain>
    </source>
</reference>
<dbReference type="InterPro" id="IPR001387">
    <property type="entry name" value="Cro/C1-type_HTH"/>
</dbReference>
<feature type="domain" description="HTH cro/C1-type" evidence="2">
    <location>
        <begin position="8"/>
        <end position="62"/>
    </location>
</feature>
<dbReference type="Proteomes" id="UP000516305">
    <property type="component" value="Chromosome"/>
</dbReference>
<evidence type="ECO:0000313" key="4">
    <source>
        <dbReference type="Proteomes" id="UP000516305"/>
    </source>
</evidence>
<evidence type="ECO:0000313" key="3">
    <source>
        <dbReference type="EMBL" id="QNR23714.1"/>
    </source>
</evidence>